<gene>
    <name evidence="2" type="ORF">ACFOMH_11530</name>
</gene>
<feature type="compositionally biased region" description="Low complexity" evidence="1">
    <location>
        <begin position="192"/>
        <end position="215"/>
    </location>
</feature>
<evidence type="ECO:0000313" key="3">
    <source>
        <dbReference type="Proteomes" id="UP001595721"/>
    </source>
</evidence>
<keyword evidence="3" id="KW-1185">Reference proteome</keyword>
<dbReference type="RefSeq" id="WP_377744618.1">
    <property type="nucleotide sequence ID" value="NZ_JBHRXJ010000007.1"/>
</dbReference>
<name>A0ABV7R415_9RHOB</name>
<evidence type="ECO:0000313" key="2">
    <source>
        <dbReference type="EMBL" id="MFC3528810.1"/>
    </source>
</evidence>
<dbReference type="EMBL" id="JBHRXJ010000007">
    <property type="protein sequence ID" value="MFC3528810.1"/>
    <property type="molecule type" value="Genomic_DNA"/>
</dbReference>
<protein>
    <submittedName>
        <fullName evidence="2">Uncharacterized protein</fullName>
    </submittedName>
</protein>
<dbReference type="Proteomes" id="UP001595721">
    <property type="component" value="Unassembled WGS sequence"/>
</dbReference>
<feature type="compositionally biased region" description="Polar residues" evidence="1">
    <location>
        <begin position="273"/>
        <end position="283"/>
    </location>
</feature>
<accession>A0ABV7R415</accession>
<proteinExistence type="predicted"/>
<evidence type="ECO:0000256" key="1">
    <source>
        <dbReference type="SAM" id="MobiDB-lite"/>
    </source>
</evidence>
<feature type="region of interest" description="Disordered" evidence="1">
    <location>
        <begin position="32"/>
        <end position="317"/>
    </location>
</feature>
<reference evidence="3" key="1">
    <citation type="journal article" date="2019" name="Int. J. Syst. Evol. Microbiol.">
        <title>The Global Catalogue of Microorganisms (GCM) 10K type strain sequencing project: providing services to taxonomists for standard genome sequencing and annotation.</title>
        <authorList>
            <consortium name="The Broad Institute Genomics Platform"/>
            <consortium name="The Broad Institute Genome Sequencing Center for Infectious Disease"/>
            <person name="Wu L."/>
            <person name="Ma J."/>
        </authorList>
    </citation>
    <scope>NUCLEOTIDE SEQUENCE [LARGE SCALE GENOMIC DNA]</scope>
    <source>
        <strain evidence="3">KCTC 42899</strain>
    </source>
</reference>
<feature type="compositionally biased region" description="Basic and acidic residues" evidence="1">
    <location>
        <begin position="127"/>
        <end position="137"/>
    </location>
</feature>
<organism evidence="2 3">
    <name type="scientific">Paracoccus mangrovi</name>
    <dbReference type="NCBI Taxonomy" id="1715645"/>
    <lineage>
        <taxon>Bacteria</taxon>
        <taxon>Pseudomonadati</taxon>
        <taxon>Pseudomonadota</taxon>
        <taxon>Alphaproteobacteria</taxon>
        <taxon>Rhodobacterales</taxon>
        <taxon>Paracoccaceae</taxon>
        <taxon>Paracoccus</taxon>
    </lineage>
</organism>
<sequence>MARGFAAGLFQGAVICGAGLVALSLALPQPPRPATVPAGQDASQMAANPGTGPGTGAAVDKGAAPAAPAEVPQGPATEQLSVPAGSEFARGSDMQPQMPQPLAETPRAAPTPEVARPADEPAPEAAEAERLRPEMRADAPTAPEIGLPAPDPIDLPAPAEEAPIPVPPPGKVVVPGLDRAPEQMVTTPDNPAASLRAAAQSEAVPEAEPKAAAAETVPGADVPEADAPSDTLSETMPATDAEQAEDAPRGNRPQDNGPQDNGPAATADDTASRIPTQLASATASRPAPGSDVAGQTGPARAPDLSLPPDIGALNLND</sequence>
<feature type="compositionally biased region" description="Low complexity" evidence="1">
    <location>
        <begin position="46"/>
        <end position="76"/>
    </location>
</feature>
<comment type="caution">
    <text evidence="2">The sequence shown here is derived from an EMBL/GenBank/DDBJ whole genome shotgun (WGS) entry which is preliminary data.</text>
</comment>